<evidence type="ECO:0000313" key="3">
    <source>
        <dbReference type="Proteomes" id="UP000198727"/>
    </source>
</evidence>
<organism evidence="2 3">
    <name type="scientific">Amycolatopsis arida</name>
    <dbReference type="NCBI Taxonomy" id="587909"/>
    <lineage>
        <taxon>Bacteria</taxon>
        <taxon>Bacillati</taxon>
        <taxon>Actinomycetota</taxon>
        <taxon>Actinomycetes</taxon>
        <taxon>Pseudonocardiales</taxon>
        <taxon>Pseudonocardiaceae</taxon>
        <taxon>Amycolatopsis</taxon>
    </lineage>
</organism>
<evidence type="ECO:0000256" key="1">
    <source>
        <dbReference type="SAM" id="MobiDB-lite"/>
    </source>
</evidence>
<protein>
    <submittedName>
        <fullName evidence="2">Uncharacterized protein</fullName>
    </submittedName>
</protein>
<dbReference type="AlphaFoldDB" id="A0A1I5YH31"/>
<dbReference type="RefSeq" id="WP_092532598.1">
    <property type="nucleotide sequence ID" value="NZ_FOWW01000007.1"/>
</dbReference>
<gene>
    <name evidence="2" type="ORF">SAMN05421810_107155</name>
</gene>
<feature type="region of interest" description="Disordered" evidence="1">
    <location>
        <begin position="1"/>
        <end position="29"/>
    </location>
</feature>
<reference evidence="3" key="1">
    <citation type="submission" date="2016-10" db="EMBL/GenBank/DDBJ databases">
        <authorList>
            <person name="Varghese N."/>
            <person name="Submissions S."/>
        </authorList>
    </citation>
    <scope>NUCLEOTIDE SEQUENCE [LARGE SCALE GENOMIC DNA]</scope>
    <source>
        <strain evidence="3">CGMCC 4.5579</strain>
    </source>
</reference>
<dbReference type="EMBL" id="FOWW01000007">
    <property type="protein sequence ID" value="SFQ43495.1"/>
    <property type="molecule type" value="Genomic_DNA"/>
</dbReference>
<dbReference type="STRING" id="587909.SAMN05421810_107155"/>
<name>A0A1I5YH31_9PSEU</name>
<dbReference type="OrthoDB" id="268331at2"/>
<proteinExistence type="predicted"/>
<accession>A0A1I5YH31</accession>
<keyword evidence="3" id="KW-1185">Reference proteome</keyword>
<dbReference type="Proteomes" id="UP000198727">
    <property type="component" value="Unassembled WGS sequence"/>
</dbReference>
<sequence>MSSDSTTETRVHRSITAPPPRSYRDHAATMRGVFDSPGGWSGTLARFAGLAGADTAEPAR</sequence>
<evidence type="ECO:0000313" key="2">
    <source>
        <dbReference type="EMBL" id="SFQ43495.1"/>
    </source>
</evidence>